<organism evidence="1">
    <name type="scientific">viral metagenome</name>
    <dbReference type="NCBI Taxonomy" id="1070528"/>
    <lineage>
        <taxon>unclassified sequences</taxon>
        <taxon>metagenomes</taxon>
        <taxon>organismal metagenomes</taxon>
    </lineage>
</organism>
<accession>A0A6H1ZR38</accession>
<dbReference type="EMBL" id="MT144154">
    <property type="protein sequence ID" value="QJA49777.1"/>
    <property type="molecule type" value="Genomic_DNA"/>
</dbReference>
<name>A0A6H1ZR38_9ZZZZ</name>
<reference evidence="1" key="1">
    <citation type="submission" date="2020-03" db="EMBL/GenBank/DDBJ databases">
        <title>The deep terrestrial virosphere.</title>
        <authorList>
            <person name="Holmfeldt K."/>
            <person name="Nilsson E."/>
            <person name="Simone D."/>
            <person name="Lopez-Fernandez M."/>
            <person name="Wu X."/>
            <person name="de Brujin I."/>
            <person name="Lundin D."/>
            <person name="Andersson A."/>
            <person name="Bertilsson S."/>
            <person name="Dopson M."/>
        </authorList>
    </citation>
    <scope>NUCLEOTIDE SEQUENCE</scope>
    <source>
        <strain evidence="1">TM448A01463</strain>
        <strain evidence="2">TM448B00650</strain>
    </source>
</reference>
<dbReference type="EMBL" id="MT144642">
    <property type="protein sequence ID" value="QJH96189.1"/>
    <property type="molecule type" value="Genomic_DNA"/>
</dbReference>
<protein>
    <recommendedName>
        <fullName evidence="3">Tail protein</fullName>
    </recommendedName>
</protein>
<proteinExistence type="predicted"/>
<evidence type="ECO:0008006" key="3">
    <source>
        <dbReference type="Google" id="ProtNLM"/>
    </source>
</evidence>
<dbReference type="AlphaFoldDB" id="A0A6H1ZR38"/>
<evidence type="ECO:0000313" key="2">
    <source>
        <dbReference type="EMBL" id="QJH96189.1"/>
    </source>
</evidence>
<evidence type="ECO:0000313" key="1">
    <source>
        <dbReference type="EMBL" id="QJA49777.1"/>
    </source>
</evidence>
<gene>
    <name evidence="1" type="ORF">TM448A01463_0008</name>
    <name evidence="2" type="ORF">TM448B00650_0016</name>
</gene>
<sequence length="141" mass="15868">MIQAILDRLGLVDGATVREGFYVQSIAKESKFIFLQPYTDAFDAKNGIDKYKDDLVLQVVAGVKLAKNPQPTSELINLVRAIRSAFYKDERFPEKPSWLPSVISFKETEPCKYIMPEAHEEHGLAVFTLSLVNTVKFGDSL</sequence>